<keyword evidence="4 8" id="KW-0812">Transmembrane</keyword>
<proteinExistence type="inferred from homology"/>
<dbReference type="AlphaFoldDB" id="A0AAD0RNX5"/>
<evidence type="ECO:0000256" key="6">
    <source>
        <dbReference type="ARBA" id="ARBA00023136"/>
    </source>
</evidence>
<keyword evidence="2" id="KW-0813">Transport</keyword>
<dbReference type="GO" id="GO:1990961">
    <property type="term" value="P:xenobiotic detoxification by transmembrane export across the plasma membrane"/>
    <property type="evidence" value="ECO:0007669"/>
    <property type="project" value="UniProtKB-ARBA"/>
</dbReference>
<dbReference type="PANTHER" id="PTHR30561">
    <property type="entry name" value="SMR FAMILY PROTON-DEPENDENT DRUG EFFLUX TRANSPORTER SUGE"/>
    <property type="match status" value="1"/>
</dbReference>
<evidence type="ECO:0000256" key="5">
    <source>
        <dbReference type="ARBA" id="ARBA00022989"/>
    </source>
</evidence>
<evidence type="ECO:0000256" key="2">
    <source>
        <dbReference type="ARBA" id="ARBA00022448"/>
    </source>
</evidence>
<dbReference type="EMBL" id="CP031968">
    <property type="protein sequence ID" value="AXT45935.1"/>
    <property type="molecule type" value="Genomic_DNA"/>
</dbReference>
<dbReference type="GeneID" id="58559258"/>
<feature type="transmembrane region" description="Helical" evidence="9">
    <location>
        <begin position="33"/>
        <end position="51"/>
    </location>
</feature>
<dbReference type="Gene3D" id="1.10.3730.20">
    <property type="match status" value="1"/>
</dbReference>
<feature type="transmembrane region" description="Helical" evidence="9">
    <location>
        <begin position="85"/>
        <end position="103"/>
    </location>
</feature>
<dbReference type="InterPro" id="IPR037185">
    <property type="entry name" value="EmrE-like"/>
</dbReference>
<feature type="transmembrane region" description="Helical" evidence="9">
    <location>
        <begin position="58"/>
        <end position="79"/>
    </location>
</feature>
<dbReference type="InterPro" id="IPR045324">
    <property type="entry name" value="Small_multidrug_res"/>
</dbReference>
<dbReference type="Pfam" id="PF00893">
    <property type="entry name" value="Multi_Drug_Res"/>
    <property type="match status" value="1"/>
</dbReference>
<comment type="similarity">
    <text evidence="7 8">Belongs to the drug/metabolite transporter (DMT) superfamily. Small multidrug resistance (SMR) (TC 2.A.7.1) family.</text>
</comment>
<evidence type="ECO:0000256" key="9">
    <source>
        <dbReference type="SAM" id="Phobius"/>
    </source>
</evidence>
<reference evidence="10 11" key="1">
    <citation type="submission" date="2018-08" db="EMBL/GenBank/DDBJ databases">
        <title>Complete genome sequence of JP2-74.</title>
        <authorList>
            <person name="Wu L."/>
        </authorList>
    </citation>
    <scope>NUCLEOTIDE SEQUENCE [LARGE SCALE GENOMIC DNA]</scope>
    <source>
        <strain evidence="10 11">JP2-74</strain>
    </source>
</reference>
<dbReference type="FunFam" id="1.10.3730.20:FF:000001">
    <property type="entry name" value="Quaternary ammonium compound resistance transporter SugE"/>
    <property type="match status" value="1"/>
</dbReference>
<organism evidence="10 11">
    <name type="scientific">Chromobacterium rhizoryzae</name>
    <dbReference type="NCBI Taxonomy" id="1778675"/>
    <lineage>
        <taxon>Bacteria</taxon>
        <taxon>Pseudomonadati</taxon>
        <taxon>Pseudomonadota</taxon>
        <taxon>Betaproteobacteria</taxon>
        <taxon>Neisseriales</taxon>
        <taxon>Chromobacteriaceae</taxon>
        <taxon>Chromobacterium</taxon>
    </lineage>
</organism>
<evidence type="ECO:0000256" key="7">
    <source>
        <dbReference type="ARBA" id="ARBA00038032"/>
    </source>
</evidence>
<dbReference type="SUPFAM" id="SSF103481">
    <property type="entry name" value="Multidrug resistance efflux transporter EmrE"/>
    <property type="match status" value="1"/>
</dbReference>
<keyword evidence="11" id="KW-1185">Reference proteome</keyword>
<sequence length="107" mass="11329">MNPWLLLACSIVAEVVGTLLLKASHGLTRLWPTLSMGVCYLLAIWLMGLVSKKLEIGLTYAVWAGVGTATTALLGVWIFNEGASLMKVLGVGFIVVGVLLLNLSQSA</sequence>
<accession>A0AAD0RNX5</accession>
<evidence type="ECO:0000313" key="10">
    <source>
        <dbReference type="EMBL" id="AXT45935.1"/>
    </source>
</evidence>
<evidence type="ECO:0000256" key="8">
    <source>
        <dbReference type="RuleBase" id="RU003942"/>
    </source>
</evidence>
<protein>
    <submittedName>
        <fullName evidence="10">QacE family quaternary ammonium compound efflux SMR transporter</fullName>
    </submittedName>
</protein>
<dbReference type="GO" id="GO:0005886">
    <property type="term" value="C:plasma membrane"/>
    <property type="evidence" value="ECO:0007669"/>
    <property type="project" value="UniProtKB-SubCell"/>
</dbReference>
<keyword evidence="5 9" id="KW-1133">Transmembrane helix</keyword>
<dbReference type="KEGG" id="crz:D1345_06965"/>
<name>A0AAD0RNX5_9NEIS</name>
<comment type="subcellular location">
    <subcellularLocation>
        <location evidence="1 8">Cell membrane</location>
        <topology evidence="1 8">Multi-pass membrane protein</topology>
    </subcellularLocation>
</comment>
<dbReference type="InterPro" id="IPR000390">
    <property type="entry name" value="Small_drug/metabolite_transptr"/>
</dbReference>
<keyword evidence="3" id="KW-1003">Cell membrane</keyword>
<dbReference type="Proteomes" id="UP000259465">
    <property type="component" value="Chromosome"/>
</dbReference>
<dbReference type="RefSeq" id="WP_118266937.1">
    <property type="nucleotide sequence ID" value="NZ_CP031968.1"/>
</dbReference>
<evidence type="ECO:0000313" key="11">
    <source>
        <dbReference type="Proteomes" id="UP000259465"/>
    </source>
</evidence>
<evidence type="ECO:0000256" key="4">
    <source>
        <dbReference type="ARBA" id="ARBA00022692"/>
    </source>
</evidence>
<keyword evidence="6 9" id="KW-0472">Membrane</keyword>
<evidence type="ECO:0000256" key="1">
    <source>
        <dbReference type="ARBA" id="ARBA00004651"/>
    </source>
</evidence>
<evidence type="ECO:0000256" key="3">
    <source>
        <dbReference type="ARBA" id="ARBA00022475"/>
    </source>
</evidence>
<dbReference type="PANTHER" id="PTHR30561:SF1">
    <property type="entry name" value="MULTIDRUG TRANSPORTER EMRE"/>
    <property type="match status" value="1"/>
</dbReference>
<gene>
    <name evidence="10" type="ORF">D1345_06965</name>
</gene>
<dbReference type="GO" id="GO:0022857">
    <property type="term" value="F:transmembrane transporter activity"/>
    <property type="evidence" value="ECO:0007669"/>
    <property type="project" value="InterPro"/>
</dbReference>